<dbReference type="InterPro" id="IPR046960">
    <property type="entry name" value="PPR_At4g14850-like_plant"/>
</dbReference>
<feature type="repeat" description="PPR" evidence="2">
    <location>
        <begin position="227"/>
        <end position="261"/>
    </location>
</feature>
<dbReference type="Pfam" id="PF13041">
    <property type="entry name" value="PPR_2"/>
    <property type="match status" value="2"/>
</dbReference>
<accession>A0A1D1YKM0</accession>
<proteinExistence type="predicted"/>
<sequence>MRRAAAAVGHGTDSLRRWSLTQCGPYDLLLRALDQGGSTSLSLLGRLHALVVTNGLSSKSVLACRLINAYAGLSGLDHARNLFEVLPKRTVQVYNCMLKAYIDGGRYMDAFGLYLFMLSAKEIPPDPMTFSILLGALTDLGELRVGRLVHAHVLVTGSVLDLHLVTDFIRLYSRCGRQDDARKLFEMLPQRDIVVWTTMIDGLLRNGDYDGALRLFSELRASGLKANAATWNSLISGFARGELTSEALHHLRLMQIDGARPDTVTLCTILPLFSRSAILKLGLGVHAYVIRNGLELDLFVASALLDMYAKCGKLCVARCLFDRIMVRDTGLWNAMIFGYGMHGNCKEALQLFCQMEDSGVRPNEITLTSILSACSHAGLVNEGCWVFHLMVEKYGFIPSHEHYSCMIDLLGRAGALEEAFDLINNMPVEPSRDIWGALLSACRIHPNVRLAEVAAQQMLVRKDTGQEAGYLVMMSNIYAEFGQWMDVAKLKTLIRDVRLKKRTGCSWIEVGDAVHIFTMFDTSHPQSDQICALLKDLEDAISVE</sequence>
<name>A0A1D1YKM0_9ARAE</name>
<feature type="repeat" description="PPR" evidence="2">
    <location>
        <begin position="192"/>
        <end position="226"/>
    </location>
</feature>
<evidence type="ECO:0000256" key="1">
    <source>
        <dbReference type="ARBA" id="ARBA00022737"/>
    </source>
</evidence>
<evidence type="ECO:0000313" key="3">
    <source>
        <dbReference type="EMBL" id="JAT55154.1"/>
    </source>
</evidence>
<dbReference type="EMBL" id="GDJX01012782">
    <property type="protein sequence ID" value="JAT55154.1"/>
    <property type="molecule type" value="Transcribed_RNA"/>
</dbReference>
<dbReference type="Pfam" id="PF01535">
    <property type="entry name" value="PPR"/>
    <property type="match status" value="2"/>
</dbReference>
<dbReference type="GO" id="GO:0003723">
    <property type="term" value="F:RNA binding"/>
    <property type="evidence" value="ECO:0007669"/>
    <property type="project" value="InterPro"/>
</dbReference>
<protein>
    <submittedName>
        <fullName evidence="3">Pentatricopeptide repeat-containing protein At2g29760, chloroplastic</fullName>
    </submittedName>
</protein>
<keyword evidence="1" id="KW-0677">Repeat</keyword>
<dbReference type="PANTHER" id="PTHR47926">
    <property type="entry name" value="PENTATRICOPEPTIDE REPEAT-CONTAINING PROTEIN"/>
    <property type="match status" value="1"/>
</dbReference>
<feature type="repeat" description="PPR" evidence="2">
    <location>
        <begin position="90"/>
        <end position="124"/>
    </location>
</feature>
<dbReference type="PANTHER" id="PTHR47926:SF452">
    <property type="entry name" value="PENTATRICOPEPTIDE REPEAT-CONTAINING PROTEIN"/>
    <property type="match status" value="1"/>
</dbReference>
<organism evidence="3">
    <name type="scientific">Anthurium amnicola</name>
    <dbReference type="NCBI Taxonomy" id="1678845"/>
    <lineage>
        <taxon>Eukaryota</taxon>
        <taxon>Viridiplantae</taxon>
        <taxon>Streptophyta</taxon>
        <taxon>Embryophyta</taxon>
        <taxon>Tracheophyta</taxon>
        <taxon>Spermatophyta</taxon>
        <taxon>Magnoliopsida</taxon>
        <taxon>Liliopsida</taxon>
        <taxon>Araceae</taxon>
        <taxon>Pothoideae</taxon>
        <taxon>Potheae</taxon>
        <taxon>Anthurium</taxon>
    </lineage>
</organism>
<dbReference type="GO" id="GO:0009451">
    <property type="term" value="P:RNA modification"/>
    <property type="evidence" value="ECO:0007669"/>
    <property type="project" value="InterPro"/>
</dbReference>
<dbReference type="Pfam" id="PF20431">
    <property type="entry name" value="E_motif"/>
    <property type="match status" value="1"/>
</dbReference>
<dbReference type="NCBIfam" id="TIGR00756">
    <property type="entry name" value="PPR"/>
    <property type="match status" value="4"/>
</dbReference>
<dbReference type="Gene3D" id="1.25.40.10">
    <property type="entry name" value="Tetratricopeptide repeat domain"/>
    <property type="match status" value="3"/>
</dbReference>
<gene>
    <name evidence="3" type="primary">PCMP-H33_4</name>
    <name evidence="3" type="ORF">g.77875</name>
</gene>
<evidence type="ECO:0000256" key="2">
    <source>
        <dbReference type="PROSITE-ProRule" id="PRU00708"/>
    </source>
</evidence>
<dbReference type="InterPro" id="IPR046848">
    <property type="entry name" value="E_motif"/>
</dbReference>
<dbReference type="AlphaFoldDB" id="A0A1D1YKM0"/>
<dbReference type="FunFam" id="1.25.40.10:FF:000090">
    <property type="entry name" value="Pentatricopeptide repeat-containing protein, chloroplastic"/>
    <property type="match status" value="1"/>
</dbReference>
<dbReference type="InterPro" id="IPR002885">
    <property type="entry name" value="PPR_rpt"/>
</dbReference>
<feature type="repeat" description="PPR" evidence="2">
    <location>
        <begin position="328"/>
        <end position="362"/>
    </location>
</feature>
<reference evidence="3" key="1">
    <citation type="submission" date="2015-07" db="EMBL/GenBank/DDBJ databases">
        <title>Transcriptome Assembly of Anthurium amnicola.</title>
        <authorList>
            <person name="Suzuki J."/>
        </authorList>
    </citation>
    <scope>NUCLEOTIDE SEQUENCE</scope>
</reference>
<dbReference type="PROSITE" id="PS51375">
    <property type="entry name" value="PPR"/>
    <property type="match status" value="4"/>
</dbReference>
<dbReference type="InterPro" id="IPR011990">
    <property type="entry name" value="TPR-like_helical_dom_sf"/>
</dbReference>